<reference evidence="5" key="1">
    <citation type="submission" date="2017-11" db="EMBL/GenBank/DDBJ databases">
        <title>The draft genome sequence of Chromatocurvus sp. F02.</title>
        <authorList>
            <person name="Du Z.-J."/>
            <person name="Chang Y.-Q."/>
        </authorList>
    </citation>
    <scope>NUCLEOTIDE SEQUENCE [LARGE SCALE GENOMIC DNA]</scope>
    <source>
        <strain evidence="5">F02</strain>
    </source>
</reference>
<dbReference type="GO" id="GO:0000271">
    <property type="term" value="P:polysaccharide biosynthetic process"/>
    <property type="evidence" value="ECO:0007669"/>
    <property type="project" value="TreeGrafter"/>
</dbReference>
<name>A0A2N5Y6U3_9GAMM</name>
<dbReference type="Pfam" id="PF01041">
    <property type="entry name" value="DegT_DnrJ_EryC1"/>
    <property type="match status" value="1"/>
</dbReference>
<dbReference type="InterPro" id="IPR015424">
    <property type="entry name" value="PyrdxlP-dep_Trfase"/>
</dbReference>
<keyword evidence="1 3" id="KW-0663">Pyridoxal phosphate</keyword>
<gene>
    <name evidence="4" type="ORF">CWI75_01830</name>
</gene>
<comment type="caution">
    <text evidence="4">The sequence shown here is derived from an EMBL/GenBank/DDBJ whole genome shotgun (WGS) entry which is preliminary data.</text>
</comment>
<keyword evidence="5" id="KW-1185">Reference proteome</keyword>
<dbReference type="InterPro" id="IPR000653">
    <property type="entry name" value="DegT/StrS_aminotransferase"/>
</dbReference>
<keyword evidence="4" id="KW-0808">Transferase</keyword>
<evidence type="ECO:0000256" key="3">
    <source>
        <dbReference type="RuleBase" id="RU004508"/>
    </source>
</evidence>
<dbReference type="PANTHER" id="PTHR30244:SF34">
    <property type="entry name" value="DTDP-4-AMINO-4,6-DIDEOXYGALACTOSE TRANSAMINASE"/>
    <property type="match status" value="1"/>
</dbReference>
<dbReference type="PANTHER" id="PTHR30244">
    <property type="entry name" value="TRANSAMINASE"/>
    <property type="match status" value="1"/>
</dbReference>
<sequence>MPNREIRYGGAMLDQKEIDAVVKVMQTSMVVGQQVQSFESRCAKLLGKEYGAMVNSGSSALLLAVRLLDLPPGSEILTPTLTFGTDISSIVLSGHIPVLVDVEPDSYQIDIDRIEPLISPNTRAMLVPNLVGGMPDWDRLRALADKHGLKLIEDSADTLGGTFRGTPAGTLSDISITSFSIFHIITCLGNGGLVAVNDPALWDRALMLRAWGRSSEKYLYGSRQADSDGRFLEDLGDIEYDGMFIFEELGYGFIPNEAGAAFGHEQLNKLDEFTRLRQERFRLHDEYMDTRSEYFIKPRVPDDVFTTWICYPVMLRPDLGWSRRELQVHLEEAGIFTRVIFSGHVALQPMMKEVNYRLDPAGYPNATQVMRHGLMLPCHPTMTLEDCQYLYQVLEDFIELQEGPRA</sequence>
<protein>
    <submittedName>
        <fullName evidence="4">Aminotransferase</fullName>
    </submittedName>
</protein>
<evidence type="ECO:0000313" key="4">
    <source>
        <dbReference type="EMBL" id="PLW84115.1"/>
    </source>
</evidence>
<dbReference type="InterPro" id="IPR015422">
    <property type="entry name" value="PyrdxlP-dep_Trfase_small"/>
</dbReference>
<dbReference type="Gene3D" id="3.90.1150.10">
    <property type="entry name" value="Aspartate Aminotransferase, domain 1"/>
    <property type="match status" value="1"/>
</dbReference>
<dbReference type="GO" id="GO:0008483">
    <property type="term" value="F:transaminase activity"/>
    <property type="evidence" value="ECO:0007669"/>
    <property type="project" value="UniProtKB-KW"/>
</dbReference>
<dbReference type="OrthoDB" id="9804264at2"/>
<dbReference type="GO" id="GO:0030170">
    <property type="term" value="F:pyridoxal phosphate binding"/>
    <property type="evidence" value="ECO:0007669"/>
    <property type="project" value="TreeGrafter"/>
</dbReference>
<organism evidence="4 5">
    <name type="scientific">Kineobactrum sediminis</name>
    <dbReference type="NCBI Taxonomy" id="1905677"/>
    <lineage>
        <taxon>Bacteria</taxon>
        <taxon>Pseudomonadati</taxon>
        <taxon>Pseudomonadota</taxon>
        <taxon>Gammaproteobacteria</taxon>
        <taxon>Cellvibrionales</taxon>
        <taxon>Halieaceae</taxon>
        <taxon>Kineobactrum</taxon>
    </lineage>
</organism>
<proteinExistence type="inferred from homology"/>
<evidence type="ECO:0000313" key="5">
    <source>
        <dbReference type="Proteomes" id="UP000234845"/>
    </source>
</evidence>
<evidence type="ECO:0000256" key="2">
    <source>
        <dbReference type="ARBA" id="ARBA00037999"/>
    </source>
</evidence>
<dbReference type="Proteomes" id="UP000234845">
    <property type="component" value="Unassembled WGS sequence"/>
</dbReference>
<dbReference type="EMBL" id="PKLZ01000001">
    <property type="protein sequence ID" value="PLW84115.1"/>
    <property type="molecule type" value="Genomic_DNA"/>
</dbReference>
<dbReference type="AlphaFoldDB" id="A0A2N5Y6U3"/>
<dbReference type="PIRSF" id="PIRSF000390">
    <property type="entry name" value="PLP_StrS"/>
    <property type="match status" value="1"/>
</dbReference>
<comment type="similarity">
    <text evidence="2 3">Belongs to the DegT/DnrJ/EryC1 family.</text>
</comment>
<evidence type="ECO:0000256" key="1">
    <source>
        <dbReference type="ARBA" id="ARBA00022898"/>
    </source>
</evidence>
<dbReference type="SUPFAM" id="SSF53383">
    <property type="entry name" value="PLP-dependent transferases"/>
    <property type="match status" value="1"/>
</dbReference>
<dbReference type="InterPro" id="IPR015421">
    <property type="entry name" value="PyrdxlP-dep_Trfase_major"/>
</dbReference>
<accession>A0A2N5Y6U3</accession>
<dbReference type="Gene3D" id="3.40.640.10">
    <property type="entry name" value="Type I PLP-dependent aspartate aminotransferase-like (Major domain)"/>
    <property type="match status" value="1"/>
</dbReference>
<keyword evidence="4" id="KW-0032">Aminotransferase</keyword>